<organism evidence="1 2">
    <name type="scientific">Actinomadura fulvescens</name>
    <dbReference type="NCBI Taxonomy" id="46160"/>
    <lineage>
        <taxon>Bacteria</taxon>
        <taxon>Bacillati</taxon>
        <taxon>Actinomycetota</taxon>
        <taxon>Actinomycetes</taxon>
        <taxon>Streptosporangiales</taxon>
        <taxon>Thermomonosporaceae</taxon>
        <taxon>Actinomadura</taxon>
    </lineage>
</organism>
<comment type="caution">
    <text evidence="1">The sequence shown here is derived from an EMBL/GenBank/DDBJ whole genome shotgun (WGS) entry which is preliminary data.</text>
</comment>
<gene>
    <name evidence="1" type="ORF">GCM10010411_76760</name>
</gene>
<reference evidence="1 2" key="1">
    <citation type="journal article" date="2019" name="Int. J. Syst. Evol. Microbiol.">
        <title>The Global Catalogue of Microorganisms (GCM) 10K type strain sequencing project: providing services to taxonomists for standard genome sequencing and annotation.</title>
        <authorList>
            <consortium name="The Broad Institute Genomics Platform"/>
            <consortium name="The Broad Institute Genome Sequencing Center for Infectious Disease"/>
            <person name="Wu L."/>
            <person name="Ma J."/>
        </authorList>
    </citation>
    <scope>NUCLEOTIDE SEQUENCE [LARGE SCALE GENOMIC DNA]</scope>
    <source>
        <strain evidence="1 2">JCM 6833</strain>
    </source>
</reference>
<evidence type="ECO:0000313" key="1">
    <source>
        <dbReference type="EMBL" id="GAA2628120.1"/>
    </source>
</evidence>
<evidence type="ECO:0000313" key="2">
    <source>
        <dbReference type="Proteomes" id="UP001501509"/>
    </source>
</evidence>
<accession>A0ABN3QJL5</accession>
<protein>
    <submittedName>
        <fullName evidence="1">Uncharacterized protein</fullName>
    </submittedName>
</protein>
<dbReference type="RefSeq" id="WP_344547405.1">
    <property type="nucleotide sequence ID" value="NZ_BAAATD010000013.1"/>
</dbReference>
<keyword evidence="2" id="KW-1185">Reference proteome</keyword>
<proteinExistence type="predicted"/>
<dbReference type="Proteomes" id="UP001501509">
    <property type="component" value="Unassembled WGS sequence"/>
</dbReference>
<name>A0ABN3QJL5_9ACTN</name>
<sequence length="175" mass="19882">MRLYDWLIDPSEVWITRQEGRTYATDRYLVVDCSVVTDEDLPDVGVWTIKKTKPATRVDRFDQESAEKLDPKMRLTTAVQRWTERPDDYHVAAWSDWTMNASHRLGCRIGALGKTPVAVNHAWLSKAERKHRLVGNDPHRHLLISTNGRPSGVVGLVLPVRLTPSPVHQAIVKGI</sequence>
<dbReference type="EMBL" id="BAAATD010000013">
    <property type="protein sequence ID" value="GAA2628120.1"/>
    <property type="molecule type" value="Genomic_DNA"/>
</dbReference>